<comment type="subcellular location">
    <subcellularLocation>
        <location evidence="1">Cell membrane</location>
        <topology evidence="1">Multi-pass membrane protein</topology>
    </subcellularLocation>
</comment>
<dbReference type="Pfam" id="PF21082">
    <property type="entry name" value="MS_channel_3rd"/>
    <property type="match status" value="1"/>
</dbReference>
<dbReference type="InterPro" id="IPR006685">
    <property type="entry name" value="MscS_channel_2nd"/>
</dbReference>
<feature type="domain" description="Mechanosensitive ion channel MscS porin" evidence="10">
    <location>
        <begin position="33"/>
        <end position="255"/>
    </location>
</feature>
<name>A0ABM9NPX6_9GAMM</name>
<dbReference type="InterPro" id="IPR011066">
    <property type="entry name" value="MscS_channel_C_sf"/>
</dbReference>
<feature type="transmembrane region" description="Helical" evidence="7">
    <location>
        <begin position="904"/>
        <end position="933"/>
    </location>
</feature>
<feature type="transmembrane region" description="Helical" evidence="7">
    <location>
        <begin position="632"/>
        <end position="652"/>
    </location>
</feature>
<dbReference type="EMBL" id="OZ034688">
    <property type="protein sequence ID" value="CAL1329522.1"/>
    <property type="molecule type" value="Genomic_DNA"/>
</dbReference>
<evidence type="ECO:0000256" key="4">
    <source>
        <dbReference type="ARBA" id="ARBA00022692"/>
    </source>
</evidence>
<feature type="transmembrane region" description="Helical" evidence="7">
    <location>
        <begin position="477"/>
        <end position="496"/>
    </location>
</feature>
<dbReference type="Pfam" id="PF12794">
    <property type="entry name" value="MscS_TM"/>
    <property type="match status" value="1"/>
</dbReference>
<dbReference type="InterPro" id="IPR011014">
    <property type="entry name" value="MscS_channel_TM-2"/>
</dbReference>
<dbReference type="InterPro" id="IPR049142">
    <property type="entry name" value="MS_channel_1st"/>
</dbReference>
<dbReference type="Gene3D" id="3.30.70.100">
    <property type="match status" value="1"/>
</dbReference>
<evidence type="ECO:0000259" key="12">
    <source>
        <dbReference type="Pfam" id="PF21088"/>
    </source>
</evidence>
<organism evidence="13 14">
    <name type="scientific">Candidatus Providencia siddallii</name>
    <dbReference type="NCBI Taxonomy" id="1715285"/>
    <lineage>
        <taxon>Bacteria</taxon>
        <taxon>Pseudomonadati</taxon>
        <taxon>Pseudomonadota</taxon>
        <taxon>Gammaproteobacteria</taxon>
        <taxon>Enterobacterales</taxon>
        <taxon>Morganellaceae</taxon>
        <taxon>Providencia</taxon>
    </lineage>
</organism>
<evidence type="ECO:0000256" key="5">
    <source>
        <dbReference type="ARBA" id="ARBA00022989"/>
    </source>
</evidence>
<evidence type="ECO:0000256" key="2">
    <source>
        <dbReference type="ARBA" id="ARBA00008017"/>
    </source>
</evidence>
<sequence length="1109" mass="128275">MRLIVGFLFSLFINSSLFAIQNIIEDELQIKQELRKLESNKNSKDIEIIKVLESTLKWISEFNNSNSRCKYYQKIINNYPKIIKEIKKNFLNENNQINSIKIDVNLNELEQRIVQLSSQILDQGHLIQQEQDKIIEITESLNILPQKISDARRLLNEAIKHFNFIERSSTKLSEAKYILCQSEVNARKSIVNELELEQLSANNRQEISRIKLELYKKKYHLFELELQNLRDFQNTKRQQKAFLALKYTRMLAKQGELIPFLKEQLNINHRISQELTKQANRMNSITSTQLKISISIGEARQALATINEQSQWISSSSILGEVLRTQLSRLPDIPKSQQLDHKIAYLRVQRLNYKDILEHLNNLNFSKQKKINKLTTEQNQMYLLLIKTRKELLLSIISDLDTEILELTKLNVATNQLTDVLKDVKDASNRYLFWIADVAPINVKYLMILASDIIKLLSLNTLSQVAKSFKLMLTTQDTFLCLLGSIFLVIFSINTRKHYQSFLNRSSLRIGKVTQDHFYLTIRIIFWSIIVALPLPIMWSAIGYGLKNSWQYSMVAAIGYGVSSTTPLLWLFMISEIFSRQTGLFIAHFGWDKNYVKRAMRYYRTAIFVVVPLIMLIITFEHYGNREFVPGIGRFCFIILCIALSVIKKHLYSLQIPLYIDKNGSKENIINHILWLVILLSPIVALFFSILGYLSTSQILLIRLETSLVIWFVILIIYYTIRRWMLIQRRKLAFDRAKQRRAEILAMRAKYEDDNQLVNSNEGSVDIEEQLIDLDVISIQSLGLVRSILTMIALVSLILLWSELHIAFAFLENIHLWDVTSMVNGVDTIKTINIKSIFIVILVIIITTQLVRNLPALLELAILQHLDLTPGTGYAISTLTKYTITIIGIIIAFSILGIDWSKLQWLVAAMGVGLGFGLQEIFVNIISGLIILFEKPIRINDTITIRNLTGNVTKIKTRATILTDWDKKEIIVPNKAFITEQFINWSLSDTITRIVMIVCAPIHVNSKLVTNTILQAVEHCTLVLKNPISEVYLVDLQQGIQIFELRVYVSEIGHRLPARHEIHQNILIFFKKQNIDLPFPPFQAKVNIFDFSFKNEKNYSEFVYKTNDL</sequence>
<protein>
    <submittedName>
        <fullName evidence="13">Miniconductance mechanosensitive channel MscM</fullName>
    </submittedName>
</protein>
<dbReference type="SUPFAM" id="SSF82861">
    <property type="entry name" value="Mechanosensitive channel protein MscS (YggB), transmembrane region"/>
    <property type="match status" value="1"/>
</dbReference>
<feature type="domain" description="Mechanosensitive ion channel inner membrane" evidence="9">
    <location>
        <begin position="482"/>
        <end position="817"/>
    </location>
</feature>
<dbReference type="Pfam" id="PF12795">
    <property type="entry name" value="MscS_porin"/>
    <property type="match status" value="1"/>
</dbReference>
<dbReference type="InterPro" id="IPR010920">
    <property type="entry name" value="LSM_dom_sf"/>
</dbReference>
<proteinExistence type="inferred from homology"/>
<keyword evidence="4 7" id="KW-0812">Transmembrane</keyword>
<gene>
    <name evidence="13" type="primary">mscM</name>
    <name evidence="13" type="ORF">PRHACTZTBTEA_619</name>
</gene>
<dbReference type="InterPro" id="IPR024393">
    <property type="entry name" value="MscS_porin"/>
</dbReference>
<dbReference type="Proteomes" id="UP001497533">
    <property type="component" value="Chromosome"/>
</dbReference>
<evidence type="ECO:0000256" key="7">
    <source>
        <dbReference type="SAM" id="Phobius"/>
    </source>
</evidence>
<dbReference type="RefSeq" id="WP_341764977.1">
    <property type="nucleotide sequence ID" value="NZ_OZ034688.1"/>
</dbReference>
<dbReference type="InterPro" id="IPR049278">
    <property type="entry name" value="MS_channel_C"/>
</dbReference>
<feature type="domain" description="Mechanosensitive ion channel MscS" evidence="8">
    <location>
        <begin position="921"/>
        <end position="986"/>
    </location>
</feature>
<dbReference type="NCBIfam" id="NF008180">
    <property type="entry name" value="PRK10929.1"/>
    <property type="match status" value="1"/>
</dbReference>
<evidence type="ECO:0000259" key="11">
    <source>
        <dbReference type="Pfam" id="PF21082"/>
    </source>
</evidence>
<evidence type="ECO:0000256" key="6">
    <source>
        <dbReference type="ARBA" id="ARBA00023136"/>
    </source>
</evidence>
<dbReference type="InterPro" id="IPR052702">
    <property type="entry name" value="MscS-like_channel"/>
</dbReference>
<dbReference type="Pfam" id="PF00924">
    <property type="entry name" value="MS_channel_2nd"/>
    <property type="match status" value="1"/>
</dbReference>
<comment type="similarity">
    <text evidence="2">Belongs to the MscS (TC 1.A.23) family.</text>
</comment>
<keyword evidence="5 7" id="KW-1133">Transmembrane helix</keyword>
<evidence type="ECO:0000256" key="1">
    <source>
        <dbReference type="ARBA" id="ARBA00004651"/>
    </source>
</evidence>
<reference evidence="13" key="1">
    <citation type="submission" date="2024-04" db="EMBL/GenBank/DDBJ databases">
        <authorList>
            <person name="Manzano-Marin A."/>
            <person name="Manzano-Marin A."/>
            <person name="Alejandro Manzano Marin A."/>
        </authorList>
    </citation>
    <scope>NUCLEOTIDE SEQUENCE [LARGE SCALE GENOMIC DNA]</scope>
    <source>
        <strain evidence="13">TABTEA</strain>
    </source>
</reference>
<keyword evidence="14" id="KW-1185">Reference proteome</keyword>
<evidence type="ECO:0000256" key="3">
    <source>
        <dbReference type="ARBA" id="ARBA00022475"/>
    </source>
</evidence>
<evidence type="ECO:0000259" key="8">
    <source>
        <dbReference type="Pfam" id="PF00924"/>
    </source>
</evidence>
<feature type="transmembrane region" description="Helical" evidence="7">
    <location>
        <begin position="602"/>
        <end position="620"/>
    </location>
</feature>
<evidence type="ECO:0000259" key="9">
    <source>
        <dbReference type="Pfam" id="PF12794"/>
    </source>
</evidence>
<dbReference type="InterPro" id="IPR023408">
    <property type="entry name" value="MscS_beta-dom_sf"/>
</dbReference>
<feature type="transmembrane region" description="Helical" evidence="7">
    <location>
        <begin position="673"/>
        <end position="694"/>
    </location>
</feature>
<feature type="transmembrane region" description="Helical" evidence="7">
    <location>
        <begin position="700"/>
        <end position="721"/>
    </location>
</feature>
<accession>A0ABM9NPX6</accession>
<feature type="transmembrane region" description="Helical" evidence="7">
    <location>
        <begin position="872"/>
        <end position="898"/>
    </location>
</feature>
<feature type="domain" description="Mechanosensitive ion channel MscS C-terminal" evidence="11">
    <location>
        <begin position="995"/>
        <end position="1076"/>
    </location>
</feature>
<dbReference type="Gene3D" id="2.30.30.60">
    <property type="match status" value="1"/>
</dbReference>
<evidence type="ECO:0000313" key="13">
    <source>
        <dbReference type="EMBL" id="CAL1329522.1"/>
    </source>
</evidence>
<feature type="transmembrane region" description="Helical" evidence="7">
    <location>
        <begin position="788"/>
        <end position="811"/>
    </location>
</feature>
<keyword evidence="3" id="KW-1003">Cell membrane</keyword>
<feature type="domain" description="Mechanosensitive ion channel transmembrane helices 2/3" evidence="12">
    <location>
        <begin position="878"/>
        <end position="919"/>
    </location>
</feature>
<feature type="transmembrane region" description="Helical" evidence="7">
    <location>
        <begin position="551"/>
        <end position="572"/>
    </location>
</feature>
<keyword evidence="6 7" id="KW-0472">Membrane</keyword>
<feature type="transmembrane region" description="Helical" evidence="7">
    <location>
        <begin position="831"/>
        <end position="851"/>
    </location>
</feature>
<dbReference type="InterPro" id="IPR025692">
    <property type="entry name" value="MscS_IM_dom1"/>
</dbReference>
<dbReference type="PANTHER" id="PTHR30347:SF9">
    <property type="entry name" value="MINICONDUCTANCE MECHANOSENSITIVE CHANNEL MSCM"/>
    <property type="match status" value="1"/>
</dbReference>
<dbReference type="Pfam" id="PF21088">
    <property type="entry name" value="MS_channel_1st"/>
    <property type="match status" value="1"/>
</dbReference>
<feature type="transmembrane region" description="Helical" evidence="7">
    <location>
        <begin position="517"/>
        <end position="539"/>
    </location>
</feature>
<dbReference type="Gene3D" id="1.10.287.1260">
    <property type="match status" value="1"/>
</dbReference>
<evidence type="ECO:0000313" key="14">
    <source>
        <dbReference type="Proteomes" id="UP001497533"/>
    </source>
</evidence>
<evidence type="ECO:0000259" key="10">
    <source>
        <dbReference type="Pfam" id="PF12795"/>
    </source>
</evidence>
<dbReference type="SUPFAM" id="SSF82689">
    <property type="entry name" value="Mechanosensitive channel protein MscS (YggB), C-terminal domain"/>
    <property type="match status" value="1"/>
</dbReference>
<dbReference type="SUPFAM" id="SSF50182">
    <property type="entry name" value="Sm-like ribonucleoproteins"/>
    <property type="match status" value="1"/>
</dbReference>
<dbReference type="PANTHER" id="PTHR30347">
    <property type="entry name" value="POTASSIUM CHANNEL RELATED"/>
    <property type="match status" value="1"/>
</dbReference>